<evidence type="ECO:0000256" key="1">
    <source>
        <dbReference type="SAM" id="MobiDB-lite"/>
    </source>
</evidence>
<evidence type="ECO:0000313" key="2">
    <source>
        <dbReference type="EnsemblProtists" id="HpaP811642"/>
    </source>
</evidence>
<feature type="region of interest" description="Disordered" evidence="1">
    <location>
        <begin position="416"/>
        <end position="439"/>
    </location>
</feature>
<dbReference type="EnsemblProtists" id="HpaT811642">
    <property type="protein sequence ID" value="HpaP811642"/>
    <property type="gene ID" value="HpaG811642"/>
</dbReference>
<dbReference type="STRING" id="559515.M4BYJ4"/>
<dbReference type="EMBL" id="JH598047">
    <property type="status" value="NOT_ANNOTATED_CDS"/>
    <property type="molecule type" value="Genomic_DNA"/>
</dbReference>
<dbReference type="PANTHER" id="PTHR31569">
    <property type="entry name" value="SWIM-TYPE DOMAIN-CONTAINING PROTEIN"/>
    <property type="match status" value="1"/>
</dbReference>
<evidence type="ECO:0000313" key="3">
    <source>
        <dbReference type="Proteomes" id="UP000011713"/>
    </source>
</evidence>
<protein>
    <recommendedName>
        <fullName evidence="4">FAR1 domain-containing protein</fullName>
    </recommendedName>
</protein>
<proteinExistence type="predicted"/>
<accession>M4BYJ4</accession>
<organism evidence="2 3">
    <name type="scientific">Hyaloperonospora arabidopsidis (strain Emoy2)</name>
    <name type="common">Downy mildew agent</name>
    <name type="synonym">Peronospora arabidopsidis</name>
    <dbReference type="NCBI Taxonomy" id="559515"/>
    <lineage>
        <taxon>Eukaryota</taxon>
        <taxon>Sar</taxon>
        <taxon>Stramenopiles</taxon>
        <taxon>Oomycota</taxon>
        <taxon>Peronosporomycetes</taxon>
        <taxon>Peronosporales</taxon>
        <taxon>Peronosporaceae</taxon>
        <taxon>Hyaloperonospora</taxon>
    </lineage>
</organism>
<dbReference type="HOGENOM" id="CLU_753306_0_0_1"/>
<sequence length="439" mass="48213">MTSSPPPSDAPETHEGAPLDRRVFDSWQEFDAYMETYARRSFQLFRKRTSTSVKLRNRRVAERLMSDSKKAVPLSTESARMIPERYANYSLTLVCTHSGAYVSRGTGRRSRQDVRATHCNVQVNACLKLADPLTNRYQVNVTRALLTHNHRVDQETFLQYSNTRLKLSDELLSGVELLRKTGGKPKDVRKYIMEHSSCVPTPKDVQNILNRLRNQEDAARAAQAAAAATATAELKQVLDVQEVNCKSEADDVIVSSENEVLRDYRLASSAALVDGGLHHIVDPTTQLSVSRAIGDTISTLLADMPAAEFAAAFHVMEDAMNAVRDRRDKRGDIDTAMSEGTVTTSVDASIHEAENEDATGGRKRAGVAGVDVPAPFRLRDVEFISGFSAPPVQPRISRSSAELQHGNMLVARTREGGMGEGQTEPKELHTADAGAPGCH</sequence>
<reference evidence="2" key="2">
    <citation type="submission" date="2015-06" db="UniProtKB">
        <authorList>
            <consortium name="EnsemblProtists"/>
        </authorList>
    </citation>
    <scope>IDENTIFICATION</scope>
    <source>
        <strain evidence="2">Emoy2</strain>
    </source>
</reference>
<dbReference type="PANTHER" id="PTHR31569:SF4">
    <property type="entry name" value="SWIM-TYPE DOMAIN-CONTAINING PROTEIN"/>
    <property type="match status" value="1"/>
</dbReference>
<keyword evidence="3" id="KW-1185">Reference proteome</keyword>
<dbReference type="InParanoid" id="M4BYJ4"/>
<dbReference type="VEuPathDB" id="FungiDB:HpaG811642"/>
<dbReference type="eggNOG" id="ENOG502RYIP">
    <property type="taxonomic scope" value="Eukaryota"/>
</dbReference>
<dbReference type="OMA" id="IMENSNC"/>
<name>M4BYJ4_HYAAE</name>
<evidence type="ECO:0008006" key="4">
    <source>
        <dbReference type="Google" id="ProtNLM"/>
    </source>
</evidence>
<dbReference type="Proteomes" id="UP000011713">
    <property type="component" value="Unassembled WGS sequence"/>
</dbReference>
<reference evidence="3" key="1">
    <citation type="journal article" date="2010" name="Science">
        <title>Signatures of adaptation to obligate biotrophy in the Hyaloperonospora arabidopsidis genome.</title>
        <authorList>
            <person name="Baxter L."/>
            <person name="Tripathy S."/>
            <person name="Ishaque N."/>
            <person name="Boot N."/>
            <person name="Cabral A."/>
            <person name="Kemen E."/>
            <person name="Thines M."/>
            <person name="Ah-Fong A."/>
            <person name="Anderson R."/>
            <person name="Badejoko W."/>
            <person name="Bittner-Eddy P."/>
            <person name="Boore J.L."/>
            <person name="Chibucos M.C."/>
            <person name="Coates M."/>
            <person name="Dehal P."/>
            <person name="Delehaunty K."/>
            <person name="Dong S."/>
            <person name="Downton P."/>
            <person name="Dumas B."/>
            <person name="Fabro G."/>
            <person name="Fronick C."/>
            <person name="Fuerstenberg S.I."/>
            <person name="Fulton L."/>
            <person name="Gaulin E."/>
            <person name="Govers F."/>
            <person name="Hughes L."/>
            <person name="Humphray S."/>
            <person name="Jiang R.H."/>
            <person name="Judelson H."/>
            <person name="Kamoun S."/>
            <person name="Kyung K."/>
            <person name="Meijer H."/>
            <person name="Minx P."/>
            <person name="Morris P."/>
            <person name="Nelson J."/>
            <person name="Phuntumart V."/>
            <person name="Qutob D."/>
            <person name="Rehmany A."/>
            <person name="Rougon-Cardoso A."/>
            <person name="Ryden P."/>
            <person name="Torto-Alalibo T."/>
            <person name="Studholme D."/>
            <person name="Wang Y."/>
            <person name="Win J."/>
            <person name="Wood J."/>
            <person name="Clifton S.W."/>
            <person name="Rogers J."/>
            <person name="Van den Ackerveken G."/>
            <person name="Jones J.D."/>
            <person name="McDowell J.M."/>
            <person name="Beynon J."/>
            <person name="Tyler B.M."/>
        </authorList>
    </citation>
    <scope>NUCLEOTIDE SEQUENCE [LARGE SCALE GENOMIC DNA]</scope>
    <source>
        <strain evidence="3">Emoy2</strain>
    </source>
</reference>
<dbReference type="InterPro" id="IPR052579">
    <property type="entry name" value="Zinc_finger_SWIM"/>
</dbReference>
<feature type="compositionally biased region" description="Basic and acidic residues" evidence="1">
    <location>
        <begin position="416"/>
        <end position="430"/>
    </location>
</feature>
<dbReference type="AlphaFoldDB" id="M4BYJ4"/>